<name>A0ABY9E7A9_9GAMM</name>
<keyword evidence="3" id="KW-1185">Reference proteome</keyword>
<dbReference type="InterPro" id="IPR009045">
    <property type="entry name" value="Zn_M74/Hedgehog-like"/>
</dbReference>
<evidence type="ECO:0000259" key="1">
    <source>
        <dbReference type="Pfam" id="PF08291"/>
    </source>
</evidence>
<dbReference type="Proteomes" id="UP001321520">
    <property type="component" value="Chromosome"/>
</dbReference>
<proteinExistence type="predicted"/>
<evidence type="ECO:0000313" key="3">
    <source>
        <dbReference type="Proteomes" id="UP001321520"/>
    </source>
</evidence>
<dbReference type="InterPro" id="IPR013230">
    <property type="entry name" value="Peptidase_M15A_C"/>
</dbReference>
<gene>
    <name evidence="2" type="ORF">M8T91_09770</name>
</gene>
<keyword evidence="2" id="KW-0645">Protease</keyword>
<organism evidence="2 3">
    <name type="scientific">Microbulbifer spongiae</name>
    <dbReference type="NCBI Taxonomy" id="2944933"/>
    <lineage>
        <taxon>Bacteria</taxon>
        <taxon>Pseudomonadati</taxon>
        <taxon>Pseudomonadota</taxon>
        <taxon>Gammaproteobacteria</taxon>
        <taxon>Cellvibrionales</taxon>
        <taxon>Microbulbiferaceae</taxon>
        <taxon>Microbulbifer</taxon>
    </lineage>
</organism>
<dbReference type="SUPFAM" id="SSF55166">
    <property type="entry name" value="Hedgehog/DD-peptidase"/>
    <property type="match status" value="1"/>
</dbReference>
<reference evidence="2 3" key="1">
    <citation type="submission" date="2022-05" db="EMBL/GenBank/DDBJ databases">
        <title>Microbulbifer sp. nov., isolated from sponge.</title>
        <authorList>
            <person name="Gao L."/>
        </authorList>
    </citation>
    <scope>NUCLEOTIDE SEQUENCE [LARGE SCALE GENOMIC DNA]</scope>
    <source>
        <strain evidence="2 3">MI-G</strain>
    </source>
</reference>
<keyword evidence="2" id="KW-0121">Carboxypeptidase</keyword>
<dbReference type="RefSeq" id="WP_301413895.1">
    <property type="nucleotide sequence ID" value="NZ_CP098023.1"/>
</dbReference>
<accession>A0ABY9E7A9</accession>
<protein>
    <submittedName>
        <fullName evidence="2">D-Ala-D-Ala carboxypeptidase family metallohydrolase</fullName>
    </submittedName>
</protein>
<keyword evidence="2" id="KW-0378">Hydrolase</keyword>
<dbReference type="GO" id="GO:0004180">
    <property type="term" value="F:carboxypeptidase activity"/>
    <property type="evidence" value="ECO:0007669"/>
    <property type="project" value="UniProtKB-KW"/>
</dbReference>
<dbReference type="EMBL" id="CP098023">
    <property type="protein sequence ID" value="WKD48227.1"/>
    <property type="molecule type" value="Genomic_DNA"/>
</dbReference>
<evidence type="ECO:0000313" key="2">
    <source>
        <dbReference type="EMBL" id="WKD48227.1"/>
    </source>
</evidence>
<feature type="domain" description="Peptidase M15A C-terminal" evidence="1">
    <location>
        <begin position="6"/>
        <end position="99"/>
    </location>
</feature>
<sequence>MFENAYFSKAELSCRCCGKLHFSDDTLGRLIRVRERFNKPMVITSGYRCRAHCTSIGSTMTHTTGQAVDVPVSGGRAYELLGIAIEEGFTGIGVKQHGPHKGRFLHLDDLEAIPGKRDGPTIWSYPR</sequence>
<dbReference type="Gene3D" id="3.30.1380.10">
    <property type="match status" value="1"/>
</dbReference>
<dbReference type="Pfam" id="PF08291">
    <property type="entry name" value="Peptidase_M15_3"/>
    <property type="match status" value="1"/>
</dbReference>